<feature type="domain" description="HTH araC/xylS-type" evidence="4">
    <location>
        <begin position="174"/>
        <end position="272"/>
    </location>
</feature>
<dbReference type="InterPro" id="IPR003313">
    <property type="entry name" value="AraC-bd"/>
</dbReference>
<evidence type="ECO:0000256" key="1">
    <source>
        <dbReference type="ARBA" id="ARBA00023015"/>
    </source>
</evidence>
<dbReference type="GO" id="GO:0043565">
    <property type="term" value="F:sequence-specific DNA binding"/>
    <property type="evidence" value="ECO:0007669"/>
    <property type="project" value="InterPro"/>
</dbReference>
<dbReference type="SMART" id="SM00342">
    <property type="entry name" value="HTH_ARAC"/>
    <property type="match status" value="1"/>
</dbReference>
<keyword evidence="2 5" id="KW-0238">DNA-binding</keyword>
<proteinExistence type="predicted"/>
<evidence type="ECO:0000259" key="4">
    <source>
        <dbReference type="PROSITE" id="PS01124"/>
    </source>
</evidence>
<sequence length="313" mass="37345">MKYPYESVVINEEVPMLLLMTSVRYVAMHWHDRIEFLFVVKGKIQVLVGSEEYSLKENDLLLINSNEVHGVEASEDNRVLLLQIPISFIKKWHQNIEVESFHCQSFIESEQGMFNYIRLLMIRLMLTLRKKELGYEIKIHSLLLDIVYHLISKFRVSNHKQINRNNSKDMERLTRITNFIQMNYMHPITLNEIAENEGLTVPYLSRYFQQRMGQPFVKYLNGIRLEQAVKYLLETNWPVIQIAMESGFSSLNTFHKLFKDTFHTTPYQFRKNQQKTLNNSLKNEVKGIESYEYTEEDDFNELEKYIQRLEIIN</sequence>
<name>A0A561DYR1_9BACI</name>
<dbReference type="RefSeq" id="WP_144562180.1">
    <property type="nucleotide sequence ID" value="NZ_VIVN01000001.1"/>
</dbReference>
<dbReference type="Proteomes" id="UP000319671">
    <property type="component" value="Unassembled WGS sequence"/>
</dbReference>
<dbReference type="PANTHER" id="PTHR43280">
    <property type="entry name" value="ARAC-FAMILY TRANSCRIPTIONAL REGULATOR"/>
    <property type="match status" value="1"/>
</dbReference>
<organism evidence="5 6">
    <name type="scientific">Neobacillus bataviensis</name>
    <dbReference type="NCBI Taxonomy" id="220685"/>
    <lineage>
        <taxon>Bacteria</taxon>
        <taxon>Bacillati</taxon>
        <taxon>Bacillota</taxon>
        <taxon>Bacilli</taxon>
        <taxon>Bacillales</taxon>
        <taxon>Bacillaceae</taxon>
        <taxon>Neobacillus</taxon>
    </lineage>
</organism>
<evidence type="ECO:0000256" key="2">
    <source>
        <dbReference type="ARBA" id="ARBA00023125"/>
    </source>
</evidence>
<dbReference type="Gene3D" id="2.60.120.10">
    <property type="entry name" value="Jelly Rolls"/>
    <property type="match status" value="1"/>
</dbReference>
<evidence type="ECO:0000256" key="3">
    <source>
        <dbReference type="ARBA" id="ARBA00023163"/>
    </source>
</evidence>
<dbReference type="Pfam" id="PF02311">
    <property type="entry name" value="AraC_binding"/>
    <property type="match status" value="1"/>
</dbReference>
<keyword evidence="3" id="KW-0804">Transcription</keyword>
<reference evidence="5 6" key="1">
    <citation type="submission" date="2019-06" db="EMBL/GenBank/DDBJ databases">
        <title>Sorghum-associated microbial communities from plants grown in Nebraska, USA.</title>
        <authorList>
            <person name="Schachtman D."/>
        </authorList>
    </citation>
    <scope>NUCLEOTIDE SEQUENCE [LARGE SCALE GENOMIC DNA]</scope>
    <source>
        <strain evidence="5 6">2482</strain>
    </source>
</reference>
<evidence type="ECO:0000313" key="6">
    <source>
        <dbReference type="Proteomes" id="UP000319671"/>
    </source>
</evidence>
<dbReference type="InterPro" id="IPR009057">
    <property type="entry name" value="Homeodomain-like_sf"/>
</dbReference>
<dbReference type="InterPro" id="IPR037923">
    <property type="entry name" value="HTH-like"/>
</dbReference>
<dbReference type="SUPFAM" id="SSF46689">
    <property type="entry name" value="Homeodomain-like"/>
    <property type="match status" value="2"/>
</dbReference>
<dbReference type="InterPro" id="IPR014710">
    <property type="entry name" value="RmlC-like_jellyroll"/>
</dbReference>
<dbReference type="EMBL" id="VIVN01000001">
    <property type="protein sequence ID" value="TWE08505.1"/>
    <property type="molecule type" value="Genomic_DNA"/>
</dbReference>
<dbReference type="PANTHER" id="PTHR43280:SF2">
    <property type="entry name" value="HTH-TYPE TRANSCRIPTIONAL REGULATOR EXSA"/>
    <property type="match status" value="1"/>
</dbReference>
<dbReference type="PROSITE" id="PS01124">
    <property type="entry name" value="HTH_ARAC_FAMILY_2"/>
    <property type="match status" value="1"/>
</dbReference>
<gene>
    <name evidence="5" type="ORF">FB550_101531</name>
</gene>
<accession>A0A561DYR1</accession>
<dbReference type="InterPro" id="IPR018060">
    <property type="entry name" value="HTH_AraC"/>
</dbReference>
<dbReference type="CDD" id="cd02208">
    <property type="entry name" value="cupin_RmlC-like"/>
    <property type="match status" value="1"/>
</dbReference>
<keyword evidence="1" id="KW-0805">Transcription regulation</keyword>
<dbReference type="Pfam" id="PF12833">
    <property type="entry name" value="HTH_18"/>
    <property type="match status" value="1"/>
</dbReference>
<dbReference type="Gene3D" id="1.10.10.60">
    <property type="entry name" value="Homeodomain-like"/>
    <property type="match status" value="2"/>
</dbReference>
<evidence type="ECO:0000313" key="5">
    <source>
        <dbReference type="EMBL" id="TWE08505.1"/>
    </source>
</evidence>
<protein>
    <submittedName>
        <fullName evidence="5">AraC-like DNA-binding protein</fullName>
    </submittedName>
</protein>
<keyword evidence="6" id="KW-1185">Reference proteome</keyword>
<dbReference type="AlphaFoldDB" id="A0A561DYR1"/>
<dbReference type="SUPFAM" id="SSF51215">
    <property type="entry name" value="Regulatory protein AraC"/>
    <property type="match status" value="1"/>
</dbReference>
<comment type="caution">
    <text evidence="5">The sequence shown here is derived from an EMBL/GenBank/DDBJ whole genome shotgun (WGS) entry which is preliminary data.</text>
</comment>
<dbReference type="GO" id="GO:0003700">
    <property type="term" value="F:DNA-binding transcription factor activity"/>
    <property type="evidence" value="ECO:0007669"/>
    <property type="project" value="InterPro"/>
</dbReference>